<keyword evidence="2" id="KW-1185">Reference proteome</keyword>
<organism evidence="1 2">
    <name type="scientific">Bacillus mojavensis</name>
    <dbReference type="NCBI Taxonomy" id="72360"/>
    <lineage>
        <taxon>Bacteria</taxon>
        <taxon>Bacillati</taxon>
        <taxon>Bacillota</taxon>
        <taxon>Bacilli</taxon>
        <taxon>Bacillales</taxon>
        <taxon>Bacillaceae</taxon>
        <taxon>Bacillus</taxon>
    </lineage>
</organism>
<reference evidence="1 2" key="1">
    <citation type="submission" date="2020-04" db="EMBL/GenBank/DDBJ databases">
        <title>Plant growth promoting and environmental Bacillus: genomic and epigenetic comparison.</title>
        <authorList>
            <person name="Reva O.N."/>
            <person name="Lutz S."/>
            <person name="Ahrens C.H."/>
        </authorList>
    </citation>
    <scope>NUCLEOTIDE SEQUENCE [LARGE SCALE GENOMIC DNA]</scope>
    <source>
        <strain evidence="1 2">UCMB5075</strain>
    </source>
</reference>
<accession>A0ABX6LZ48</accession>
<evidence type="ECO:0000313" key="1">
    <source>
        <dbReference type="EMBL" id="QJC97156.1"/>
    </source>
</evidence>
<proteinExistence type="predicted"/>
<protein>
    <submittedName>
        <fullName evidence="1">Uncharacterized protein</fullName>
    </submittedName>
</protein>
<evidence type="ECO:0000313" key="2">
    <source>
        <dbReference type="Proteomes" id="UP000501048"/>
    </source>
</evidence>
<gene>
    <name evidence="1" type="ORF">HC660_26820</name>
</gene>
<sequence>MAPLPRKSGKTRWAMQFPFRILDDRTPEFIALHMSVYHKPFKTTLRWIAKNRRGLFVNLNAISAEQYAELEREVGLHTLALAGASRNAIKREYRRLLQRLEDE</sequence>
<dbReference type="Proteomes" id="UP000501048">
    <property type="component" value="Chromosome"/>
</dbReference>
<name>A0ABX6LZ48_BACMO</name>
<dbReference type="EMBL" id="CP051464">
    <property type="protein sequence ID" value="QJC97156.1"/>
    <property type="molecule type" value="Genomic_DNA"/>
</dbReference>